<evidence type="ECO:0000256" key="1">
    <source>
        <dbReference type="SAM" id="MobiDB-lite"/>
    </source>
</evidence>
<dbReference type="EMBL" id="QZCE01000002">
    <property type="protein sequence ID" value="NEZ64823.1"/>
    <property type="molecule type" value="Genomic_DNA"/>
</dbReference>
<proteinExistence type="predicted"/>
<feature type="region of interest" description="Disordered" evidence="1">
    <location>
        <begin position="322"/>
        <end position="352"/>
    </location>
</feature>
<comment type="caution">
    <text evidence="2">The sequence shown here is derived from an EMBL/GenBank/DDBJ whole genome shotgun (WGS) entry which is preliminary data.</text>
</comment>
<name>A0A6M0S9S7_9CYAN</name>
<protein>
    <recommendedName>
        <fullName evidence="4">Helix-turn-helix domain-containing protein</fullName>
    </recommendedName>
</protein>
<dbReference type="Proteomes" id="UP000473574">
    <property type="component" value="Unassembled WGS sequence"/>
</dbReference>
<accession>A0A6M0S9S7</accession>
<feature type="compositionally biased region" description="Polar residues" evidence="1">
    <location>
        <begin position="198"/>
        <end position="211"/>
    </location>
</feature>
<evidence type="ECO:0008006" key="4">
    <source>
        <dbReference type="Google" id="ProtNLM"/>
    </source>
</evidence>
<evidence type="ECO:0000313" key="3">
    <source>
        <dbReference type="Proteomes" id="UP000473574"/>
    </source>
</evidence>
<feature type="region of interest" description="Disordered" evidence="1">
    <location>
        <begin position="98"/>
        <end position="145"/>
    </location>
</feature>
<organism evidence="2 3">
    <name type="scientific">Adonisia turfae CCMR0082</name>
    <dbReference type="NCBI Taxonomy" id="2304604"/>
    <lineage>
        <taxon>Bacteria</taxon>
        <taxon>Bacillati</taxon>
        <taxon>Cyanobacteriota</taxon>
        <taxon>Adonisia</taxon>
        <taxon>Adonisia turfae</taxon>
    </lineage>
</organism>
<reference evidence="2 3" key="1">
    <citation type="journal article" date="2020" name="Microb. Ecol.">
        <title>Ecogenomics of the Marine Benthic Filamentous Cyanobacterium Adonisia.</title>
        <authorList>
            <person name="Walter J.M."/>
            <person name="Coutinho F.H."/>
            <person name="Leomil L."/>
            <person name="Hargreaves P.I."/>
            <person name="Campeao M.E."/>
            <person name="Vieira V.V."/>
            <person name="Silva B.S."/>
            <person name="Fistarol G.O."/>
            <person name="Salomon P.S."/>
            <person name="Sawabe T."/>
            <person name="Mino S."/>
            <person name="Hosokawa M."/>
            <person name="Miyashita H."/>
            <person name="Maruyama F."/>
            <person name="van Verk M.C."/>
            <person name="Dutilh B.E."/>
            <person name="Thompson C.C."/>
            <person name="Thompson F.L."/>
        </authorList>
    </citation>
    <scope>NUCLEOTIDE SEQUENCE [LARGE SCALE GENOMIC DNA]</scope>
    <source>
        <strain evidence="2 3">CCMR0082</strain>
    </source>
</reference>
<dbReference type="AlphaFoldDB" id="A0A6M0S9S7"/>
<evidence type="ECO:0000313" key="2">
    <source>
        <dbReference type="EMBL" id="NEZ64823.1"/>
    </source>
</evidence>
<gene>
    <name evidence="2" type="ORF">D0962_18865</name>
</gene>
<sequence length="352" mass="39869">MTTFRIRHTRCYTSIANSAIQDKRLSLKARGLHHLLLSYPNNWEVNAKHLVEQSDRDGRDAIYSALKELIKFGYIKKINHRKDGGKFKDVSYDVFELPNTEKPNTEKPNTENPEMAQPITELPNTEKPDTEKPNTENPYAYKGLNSTKDLIDQGLTLTKAKGECDASLQPAQPATQPEEIDSPVQTKVQDPDPKGSASLGSGQAETVGQFQEKQSSAASLLENLKIQLNQLRDDYIPPAWRYEWRMAKALPWRDPRTGDIPESFSVFVGKKLMFKGDRESMTALEKGRNYVRNAEPKVAGMQGLIDYWEDYQRKLSPVKVVPINQKQEPPKSSPPPENWVKNALGARYRNAS</sequence>
<feature type="compositionally biased region" description="Basic and acidic residues" evidence="1">
    <location>
        <begin position="124"/>
        <end position="134"/>
    </location>
</feature>
<feature type="region of interest" description="Disordered" evidence="1">
    <location>
        <begin position="165"/>
        <end position="211"/>
    </location>
</feature>